<dbReference type="FunFam" id="3.30.70.20:FF:000035">
    <property type="entry name" value="Iron hydrogenase 1"/>
    <property type="match status" value="1"/>
</dbReference>
<keyword evidence="7" id="KW-0560">Oxidoreductase</keyword>
<comment type="cofactor">
    <cofactor evidence="1">
        <name>FAD</name>
        <dbReference type="ChEBI" id="CHEBI:57692"/>
    </cofactor>
</comment>
<dbReference type="Pfam" id="PF12838">
    <property type="entry name" value="Fer4_7"/>
    <property type="match status" value="1"/>
</dbReference>
<reference evidence="11 12" key="1">
    <citation type="submission" date="2018-11" db="EMBL/GenBank/DDBJ databases">
        <title>Genomic Encyclopedia of Type Strains, Phase IV (KMG-IV): sequencing the most valuable type-strain genomes for metagenomic binning, comparative biology and taxonomic classification.</title>
        <authorList>
            <person name="Goeker M."/>
        </authorList>
    </citation>
    <scope>NUCLEOTIDE SEQUENCE [LARGE SCALE GENOMIC DNA]</scope>
    <source>
        <strain evidence="11 12">DSM 102936</strain>
    </source>
</reference>
<dbReference type="GO" id="GO:0051539">
    <property type="term" value="F:4 iron, 4 sulfur cluster binding"/>
    <property type="evidence" value="ECO:0007669"/>
    <property type="project" value="UniProtKB-KW"/>
</dbReference>
<accession>A0A3N5C0Z1</accession>
<evidence type="ECO:0000256" key="1">
    <source>
        <dbReference type="ARBA" id="ARBA00001974"/>
    </source>
</evidence>
<dbReference type="PROSITE" id="PS00198">
    <property type="entry name" value="4FE4S_FER_1"/>
    <property type="match status" value="2"/>
</dbReference>
<evidence type="ECO:0000256" key="9">
    <source>
        <dbReference type="ARBA" id="ARBA00023014"/>
    </source>
</evidence>
<dbReference type="PANTHER" id="PTHR43498">
    <property type="entry name" value="FERREDOXIN:COB-COM HETERODISULFIDE REDUCTASE SUBUNIT A"/>
    <property type="match status" value="1"/>
</dbReference>
<dbReference type="RefSeq" id="WP_123927893.1">
    <property type="nucleotide sequence ID" value="NZ_RKRE01000001.1"/>
</dbReference>
<evidence type="ECO:0000259" key="10">
    <source>
        <dbReference type="PROSITE" id="PS51379"/>
    </source>
</evidence>
<keyword evidence="6" id="KW-0285">Flavoprotein</keyword>
<name>A0A3N5C0Z1_9THEO</name>
<keyword evidence="8" id="KW-0408">Iron</keyword>
<gene>
    <name evidence="11" type="ORF">EDD75_0645</name>
</gene>
<evidence type="ECO:0000256" key="3">
    <source>
        <dbReference type="ARBA" id="ARBA00022485"/>
    </source>
</evidence>
<dbReference type="SUPFAM" id="SSF54862">
    <property type="entry name" value="4Fe-4S ferredoxins"/>
    <property type="match status" value="1"/>
</dbReference>
<evidence type="ECO:0000256" key="7">
    <source>
        <dbReference type="ARBA" id="ARBA00023002"/>
    </source>
</evidence>
<dbReference type="Gene3D" id="3.30.70.20">
    <property type="match status" value="2"/>
</dbReference>
<dbReference type="InterPro" id="IPR036188">
    <property type="entry name" value="FAD/NAD-bd_sf"/>
</dbReference>
<keyword evidence="5" id="KW-0677">Repeat</keyword>
<feature type="domain" description="4Fe-4S ferredoxin-type" evidence="10">
    <location>
        <begin position="601"/>
        <end position="630"/>
    </location>
</feature>
<dbReference type="Gene3D" id="3.40.50.720">
    <property type="entry name" value="NAD(P)-binding Rossmann-like Domain"/>
    <property type="match status" value="1"/>
</dbReference>
<dbReference type="GO" id="GO:0016491">
    <property type="term" value="F:oxidoreductase activity"/>
    <property type="evidence" value="ECO:0007669"/>
    <property type="project" value="UniProtKB-KW"/>
</dbReference>
<dbReference type="Pfam" id="PF12831">
    <property type="entry name" value="FAD_oxidored"/>
    <property type="match status" value="1"/>
</dbReference>
<dbReference type="InterPro" id="IPR017896">
    <property type="entry name" value="4Fe4S_Fe-S-bd"/>
</dbReference>
<dbReference type="PROSITE" id="PS51379">
    <property type="entry name" value="4FE4S_FER_2"/>
    <property type="match status" value="4"/>
</dbReference>
<dbReference type="Pfam" id="PF02662">
    <property type="entry name" value="FlpD"/>
    <property type="match status" value="1"/>
</dbReference>
<comment type="caution">
    <text evidence="11">The sequence shown here is derived from an EMBL/GenBank/DDBJ whole genome shotgun (WGS) entry which is preliminary data.</text>
</comment>
<dbReference type="SUPFAM" id="SSF51905">
    <property type="entry name" value="FAD/NAD(P)-binding domain"/>
    <property type="match status" value="1"/>
</dbReference>
<evidence type="ECO:0000256" key="8">
    <source>
        <dbReference type="ARBA" id="ARBA00023004"/>
    </source>
</evidence>
<dbReference type="AlphaFoldDB" id="A0A3N5C0Z1"/>
<sequence>MKTASSVPKIGVLICTCGGQIAEKIDTGYLSQKAQELAGVAVVFTTDRLCSAQGMAQAKEACRGCERLLFAGCSERSSLTFNEDRIAAWLKEMGLDRAMFEVANIREQCVWIHDGNLTLKALDMLRMAHAKLLTNLPVPPPVKLAPKGLVIGGGPAGMQAAYDLALAGTRVVLVEKKAYLGGHFCQIPYLAQSESWPAMCVSDCVAPVQGRKVVFHPNITLLTASEVEEIIPENGNFRVRIKKGAAFVDPERCVACGKCAAVCPVEVDNSYEYGLKKRKAIDKEYRLAIPDTYTLLPDACTGCGECLKVCPTGAINLGAAPEIIEDTFGAVILATGFKSYDLSALTHLNYGSPNVLSSMEMERLIAARLSRPGGPPERIVFMLCGASRIKNKEIQVGVPYCSRNCCSFAVKQANRVLAMRPDVEVTMIYFGDIRTYGRAFEQFYNEAQDSVEFINGEVVRVTESEAGLKIELVSPNGETQELEADLLVLAEALLPEGNELINKLKLKTDRYSYPLEIQPRLLRPTESYIDRVYVAGAVVGPKLVQESVEQGSAAAFKALGYLARGEKELPKFISEVNAAACSRCRICEAVCPHGAIKVTDNGAAVDPAFCQGCGLCASVCPSGAIRLRNFADEQILRQVEVAFGSVPDGDPKILGLLCYWCSYASADLMGVYGHKIPHQNFRSIRIRCSSSVSAGLLLEIYRRGVDGIIIAGCPPKNCHHGAGNYMTAKRVALLSAVMRQMGFEGRLKWEYIGVPMWRELAKAIAEMDKSLRKLGPVSLGRAL</sequence>
<evidence type="ECO:0000256" key="2">
    <source>
        <dbReference type="ARBA" id="ARBA00006561"/>
    </source>
</evidence>
<dbReference type="InterPro" id="IPR017900">
    <property type="entry name" value="4Fe4S_Fe_S_CS"/>
</dbReference>
<evidence type="ECO:0000313" key="11">
    <source>
        <dbReference type="EMBL" id="RPF49821.1"/>
    </source>
</evidence>
<feature type="domain" description="4Fe-4S ferredoxin-type" evidence="10">
    <location>
        <begin position="244"/>
        <end position="273"/>
    </location>
</feature>
<keyword evidence="6" id="KW-0274">FAD</keyword>
<keyword evidence="9" id="KW-0411">Iron-sulfur</keyword>
<dbReference type="PANTHER" id="PTHR43498:SF1">
    <property type="entry name" value="COB--COM HETERODISULFIDE REDUCTASE IRON-SULFUR SUBUNIT A"/>
    <property type="match status" value="1"/>
</dbReference>
<dbReference type="GO" id="GO:0046872">
    <property type="term" value="F:metal ion binding"/>
    <property type="evidence" value="ECO:0007669"/>
    <property type="project" value="UniProtKB-KW"/>
</dbReference>
<feature type="domain" description="4Fe-4S ferredoxin-type" evidence="10">
    <location>
        <begin position="291"/>
        <end position="320"/>
    </location>
</feature>
<keyword evidence="12" id="KW-1185">Reference proteome</keyword>
<dbReference type="InterPro" id="IPR003813">
    <property type="entry name" value="MvhD/FlpD"/>
</dbReference>
<feature type="domain" description="4Fe-4S ferredoxin-type" evidence="10">
    <location>
        <begin position="572"/>
        <end position="600"/>
    </location>
</feature>
<dbReference type="InterPro" id="IPR039650">
    <property type="entry name" value="HdrA-like"/>
</dbReference>
<dbReference type="OrthoDB" id="9758544at2"/>
<dbReference type="EMBL" id="RKRE01000001">
    <property type="protein sequence ID" value="RPF49821.1"/>
    <property type="molecule type" value="Genomic_DNA"/>
</dbReference>
<keyword evidence="3" id="KW-0004">4Fe-4S</keyword>
<keyword evidence="4" id="KW-0479">Metal-binding</keyword>
<comment type="similarity">
    <text evidence="2">Belongs to the HdrA family.</text>
</comment>
<organism evidence="11 12">
    <name type="scientific">Thermodesulfitimonas autotrophica</name>
    <dbReference type="NCBI Taxonomy" id="1894989"/>
    <lineage>
        <taxon>Bacteria</taxon>
        <taxon>Bacillati</taxon>
        <taxon>Bacillota</taxon>
        <taxon>Clostridia</taxon>
        <taxon>Thermoanaerobacterales</taxon>
        <taxon>Thermoanaerobacteraceae</taxon>
        <taxon>Thermodesulfitimonas</taxon>
    </lineage>
</organism>
<protein>
    <submittedName>
        <fullName evidence="11">Heterodisulfide reductase subunit A</fullName>
    </submittedName>
</protein>
<dbReference type="Proteomes" id="UP000282654">
    <property type="component" value="Unassembled WGS sequence"/>
</dbReference>
<proteinExistence type="inferred from homology"/>
<evidence type="ECO:0000256" key="6">
    <source>
        <dbReference type="ARBA" id="ARBA00022827"/>
    </source>
</evidence>
<evidence type="ECO:0000256" key="4">
    <source>
        <dbReference type="ARBA" id="ARBA00022723"/>
    </source>
</evidence>
<evidence type="ECO:0000313" key="12">
    <source>
        <dbReference type="Proteomes" id="UP000282654"/>
    </source>
</evidence>
<dbReference type="Pfam" id="PF13187">
    <property type="entry name" value="Fer4_9"/>
    <property type="match status" value="1"/>
</dbReference>
<evidence type="ECO:0000256" key="5">
    <source>
        <dbReference type="ARBA" id="ARBA00022737"/>
    </source>
</evidence>